<protein>
    <submittedName>
        <fullName evidence="1">Uncharacterized protein</fullName>
    </submittedName>
</protein>
<dbReference type="RefSeq" id="WP_131311966.1">
    <property type="nucleotide sequence ID" value="NZ_SJFN01000069.1"/>
</dbReference>
<dbReference type="Proteomes" id="UP000292781">
    <property type="component" value="Unassembled WGS sequence"/>
</dbReference>
<gene>
    <name evidence="1" type="ORF">EYW49_22535</name>
</gene>
<evidence type="ECO:0000313" key="2">
    <source>
        <dbReference type="Proteomes" id="UP000292781"/>
    </source>
</evidence>
<sequence length="661" mass="69056">MRGSFFGSSVGLALIVGAALGAVWTEPSVAQPAPSALRAPRSDVVVRGWLADLKASGVAVETASIDYDAAGNTARVRGLKIVAPGPAPVAGQPPTSGGQLAIASLDVTDAQSDKSTFSAKTLAATGVKLEAGGVAGSIATLRLDDAVLPQIDQSRFDPGKPFTSLVARLGDLARTSIGSVALGPVEISASGSPSLWKAAIAGLETKGLTAGRVAQLKVGRITVTRDESRASTEIAGVTLGEFDLTALTRIFEARSYISGATNRPWAVFAKSLEIGATSSRDASGVVRFEAVTAGPVRLRPFSRNLTPILDATSQDPQYFVTHKDEARAFADALADFAVIDAVELRRLIADDGTTEPKRQFAFETLTLDTVDPRSLNEARLSGVSLKDVDTAASLETLAIGRLRLVPPPASEAQDGPRGLVPIFGSIELGGLHVLKSNLDLSLAKARIETSEPIGVVPTRSKVNVEGLTLPVAALTNPQLRGFLTDLGQDKVTIGLEIAANWQDGPDEVTLETLSLAFEKLGRLTLSGSLVNVPRSLFERPETIGTVYQQAGLKRFKLGYRDEGLAPRALNLIAAVNKQPPEAIKKALTANMPSIMAPIPDAAARNQMIFAAIGFLNDPQTLDLTATVVAPIPLTTLVAAAAGAPQALPGLLKLDIGANRKR</sequence>
<name>A0A4Q9VCG1_9HYPH</name>
<comment type="caution">
    <text evidence="1">The sequence shown here is derived from an EMBL/GenBank/DDBJ whole genome shotgun (WGS) entry which is preliminary data.</text>
</comment>
<dbReference type="OrthoDB" id="8416542at2"/>
<keyword evidence="2" id="KW-1185">Reference proteome</keyword>
<evidence type="ECO:0000313" key="1">
    <source>
        <dbReference type="EMBL" id="TBW32161.1"/>
    </source>
</evidence>
<organism evidence="1 2">
    <name type="scientific">Siculibacillus lacustris</name>
    <dbReference type="NCBI Taxonomy" id="1549641"/>
    <lineage>
        <taxon>Bacteria</taxon>
        <taxon>Pseudomonadati</taxon>
        <taxon>Pseudomonadota</taxon>
        <taxon>Alphaproteobacteria</taxon>
        <taxon>Hyphomicrobiales</taxon>
        <taxon>Ancalomicrobiaceae</taxon>
        <taxon>Siculibacillus</taxon>
    </lineage>
</organism>
<dbReference type="AlphaFoldDB" id="A0A4Q9VCG1"/>
<proteinExistence type="predicted"/>
<reference evidence="1 2" key="1">
    <citation type="submission" date="2019-02" db="EMBL/GenBank/DDBJ databases">
        <title>Siculibacillus lacustris gen. nov., sp. nov., a new rosette-forming bacterium isolated from a freshwater crater lake (Lake St. Ana, Romania).</title>
        <authorList>
            <person name="Felfoldi T."/>
            <person name="Marton Z."/>
            <person name="Szabo A."/>
            <person name="Mentes A."/>
            <person name="Boka K."/>
            <person name="Marialigeti K."/>
            <person name="Mathe I."/>
            <person name="Koncz M."/>
            <person name="Schumann P."/>
            <person name="Toth E."/>
        </authorList>
    </citation>
    <scope>NUCLEOTIDE SEQUENCE [LARGE SCALE GENOMIC DNA]</scope>
    <source>
        <strain evidence="1 2">SA-279</strain>
    </source>
</reference>
<accession>A0A4Q9VCG1</accession>
<dbReference type="EMBL" id="SJFN01000069">
    <property type="protein sequence ID" value="TBW32161.1"/>
    <property type="molecule type" value="Genomic_DNA"/>
</dbReference>